<gene>
    <name evidence="2" type="ORF">ACFOS1_05215</name>
</gene>
<comment type="caution">
    <text evidence="2">The sequence shown here is derived from an EMBL/GenBank/DDBJ whole genome shotgun (WGS) entry which is preliminary data.</text>
</comment>
<dbReference type="PROSITE" id="PS50042">
    <property type="entry name" value="CNMP_BINDING_3"/>
    <property type="match status" value="1"/>
</dbReference>
<feature type="domain" description="Cyclic nucleotide-binding" evidence="1">
    <location>
        <begin position="14"/>
        <end position="115"/>
    </location>
</feature>
<reference evidence="3" key="1">
    <citation type="journal article" date="2019" name="Int. J. Syst. Evol. Microbiol.">
        <title>The Global Catalogue of Microorganisms (GCM) 10K type strain sequencing project: providing services to taxonomists for standard genome sequencing and annotation.</title>
        <authorList>
            <consortium name="The Broad Institute Genomics Platform"/>
            <consortium name="The Broad Institute Genome Sequencing Center for Infectious Disease"/>
            <person name="Wu L."/>
            <person name="Ma J."/>
        </authorList>
    </citation>
    <scope>NUCLEOTIDE SEQUENCE [LARGE SCALE GENOMIC DNA]</scope>
    <source>
        <strain evidence="3">CECT 9128</strain>
    </source>
</reference>
<keyword evidence="3" id="KW-1185">Reference proteome</keyword>
<name>A0ABV8H3W6_9FLAO</name>
<evidence type="ECO:0000313" key="3">
    <source>
        <dbReference type="Proteomes" id="UP001595793"/>
    </source>
</evidence>
<dbReference type="Gene3D" id="2.60.120.10">
    <property type="entry name" value="Jelly Rolls"/>
    <property type="match status" value="1"/>
</dbReference>
<sequence>MKEKLRRHIEKNVSLSDEETRLIMSYFAFEDYKKKDILIQQGSYVNDCYYIASGLLKLVYNNENGKEQIVSFAMEDWWESDFSAYFKTSQARMSLQCIEDTTVFALSLKNYQKLIVKFPKMACFFLEKSNSGHTAAQNRIISLLTLDAQQKYQQLLEQNPSIFQRVPKTLLASYLGVSRETLSRLQH</sequence>
<dbReference type="RefSeq" id="WP_290235644.1">
    <property type="nucleotide sequence ID" value="NZ_JAUFPZ010000002.1"/>
</dbReference>
<evidence type="ECO:0000259" key="1">
    <source>
        <dbReference type="PROSITE" id="PS50042"/>
    </source>
</evidence>
<dbReference type="InterPro" id="IPR018490">
    <property type="entry name" value="cNMP-bd_dom_sf"/>
</dbReference>
<organism evidence="2 3">
    <name type="scientific">Zunongwangia endophytica</name>
    <dbReference type="NCBI Taxonomy" id="1808945"/>
    <lineage>
        <taxon>Bacteria</taxon>
        <taxon>Pseudomonadati</taxon>
        <taxon>Bacteroidota</taxon>
        <taxon>Flavobacteriia</taxon>
        <taxon>Flavobacteriales</taxon>
        <taxon>Flavobacteriaceae</taxon>
        <taxon>Zunongwangia</taxon>
    </lineage>
</organism>
<dbReference type="CDD" id="cd00038">
    <property type="entry name" value="CAP_ED"/>
    <property type="match status" value="1"/>
</dbReference>
<evidence type="ECO:0000313" key="2">
    <source>
        <dbReference type="EMBL" id="MFC4026794.1"/>
    </source>
</evidence>
<accession>A0ABV8H3W6</accession>
<dbReference type="SUPFAM" id="SSF51206">
    <property type="entry name" value="cAMP-binding domain-like"/>
    <property type="match status" value="1"/>
</dbReference>
<dbReference type="InterPro" id="IPR000595">
    <property type="entry name" value="cNMP-bd_dom"/>
</dbReference>
<dbReference type="Proteomes" id="UP001595793">
    <property type="component" value="Unassembled WGS sequence"/>
</dbReference>
<proteinExistence type="predicted"/>
<dbReference type="EMBL" id="JBHSAS010000006">
    <property type="protein sequence ID" value="MFC4026794.1"/>
    <property type="molecule type" value="Genomic_DNA"/>
</dbReference>
<dbReference type="Pfam" id="PF00027">
    <property type="entry name" value="cNMP_binding"/>
    <property type="match status" value="1"/>
</dbReference>
<dbReference type="InterPro" id="IPR014710">
    <property type="entry name" value="RmlC-like_jellyroll"/>
</dbReference>
<protein>
    <submittedName>
        <fullName evidence="2">Crp/Fnr family transcriptional regulator</fullName>
    </submittedName>
</protein>